<evidence type="ECO:0000313" key="2">
    <source>
        <dbReference type="Proteomes" id="UP001461498"/>
    </source>
</evidence>
<keyword evidence="2" id="KW-1185">Reference proteome</keyword>
<reference evidence="1 2" key="1">
    <citation type="submission" date="2022-12" db="EMBL/GenBank/DDBJ databases">
        <title>Chromosome-level genome assembly of true bugs.</title>
        <authorList>
            <person name="Ma L."/>
            <person name="Li H."/>
        </authorList>
    </citation>
    <scope>NUCLEOTIDE SEQUENCE [LARGE SCALE GENOMIC DNA]</scope>
    <source>
        <strain evidence="1">Lab_2022b</strain>
    </source>
</reference>
<evidence type="ECO:0000313" key="1">
    <source>
        <dbReference type="EMBL" id="KAK9499448.1"/>
    </source>
</evidence>
<organism evidence="1 2">
    <name type="scientific">Rhynocoris fuscipes</name>
    <dbReference type="NCBI Taxonomy" id="488301"/>
    <lineage>
        <taxon>Eukaryota</taxon>
        <taxon>Metazoa</taxon>
        <taxon>Ecdysozoa</taxon>
        <taxon>Arthropoda</taxon>
        <taxon>Hexapoda</taxon>
        <taxon>Insecta</taxon>
        <taxon>Pterygota</taxon>
        <taxon>Neoptera</taxon>
        <taxon>Paraneoptera</taxon>
        <taxon>Hemiptera</taxon>
        <taxon>Heteroptera</taxon>
        <taxon>Panheteroptera</taxon>
        <taxon>Cimicomorpha</taxon>
        <taxon>Reduviidae</taxon>
        <taxon>Harpactorinae</taxon>
        <taxon>Harpactorini</taxon>
        <taxon>Rhynocoris</taxon>
    </lineage>
</organism>
<name>A0AAW1CNZ2_9HEMI</name>
<sequence length="55" mass="6831">MIGNIKMEYKNFYLSWLQSFLRSAGYKIRNFVPFYRQHCYCWSGIFKILLKYAHR</sequence>
<dbReference type="EMBL" id="JAPXFL010000011">
    <property type="protein sequence ID" value="KAK9499448.1"/>
    <property type="molecule type" value="Genomic_DNA"/>
</dbReference>
<accession>A0AAW1CNZ2</accession>
<protein>
    <submittedName>
        <fullName evidence="1">Uncharacterized protein</fullName>
    </submittedName>
</protein>
<gene>
    <name evidence="1" type="ORF">O3M35_002480</name>
</gene>
<dbReference type="Proteomes" id="UP001461498">
    <property type="component" value="Unassembled WGS sequence"/>
</dbReference>
<comment type="caution">
    <text evidence="1">The sequence shown here is derived from an EMBL/GenBank/DDBJ whole genome shotgun (WGS) entry which is preliminary data.</text>
</comment>
<dbReference type="AlphaFoldDB" id="A0AAW1CNZ2"/>
<proteinExistence type="predicted"/>